<dbReference type="Proteomes" id="UP000199548">
    <property type="component" value="Unassembled WGS sequence"/>
</dbReference>
<evidence type="ECO:0000313" key="1">
    <source>
        <dbReference type="EMBL" id="SFK00285.1"/>
    </source>
</evidence>
<dbReference type="AlphaFoldDB" id="A0A1I3VYI6"/>
<dbReference type="EMBL" id="FOQU01000015">
    <property type="protein sequence ID" value="SFK00285.1"/>
    <property type="molecule type" value="Genomic_DNA"/>
</dbReference>
<gene>
    <name evidence="1" type="ORF">SAMN05192543_11548</name>
</gene>
<sequence length="80" mass="8625">MDASLAADHERPLLLLREAVKKAGKFLARATTDVAAGQSHAPDAGFPVALKPHYLNAPDHRSIAIIDSRMTVQRMLPPVS</sequence>
<proteinExistence type="predicted"/>
<name>A0A1I3VYI6_9BURK</name>
<evidence type="ECO:0000313" key="2">
    <source>
        <dbReference type="Proteomes" id="UP000199548"/>
    </source>
</evidence>
<reference evidence="1 2" key="1">
    <citation type="submission" date="2016-10" db="EMBL/GenBank/DDBJ databases">
        <authorList>
            <person name="de Groot N.N."/>
        </authorList>
    </citation>
    <scope>NUCLEOTIDE SEQUENCE [LARGE SCALE GENOMIC DNA]</scope>
    <source>
        <strain evidence="1 2">LMG 23650</strain>
    </source>
</reference>
<keyword evidence="2" id="KW-1185">Reference proteome</keyword>
<dbReference type="RefSeq" id="WP_091020318.1">
    <property type="nucleotide sequence ID" value="NZ_FOQU01000015.1"/>
</dbReference>
<organism evidence="1 2">
    <name type="scientific">Paraburkholderia megapolitana</name>
    <dbReference type="NCBI Taxonomy" id="420953"/>
    <lineage>
        <taxon>Bacteria</taxon>
        <taxon>Pseudomonadati</taxon>
        <taxon>Pseudomonadota</taxon>
        <taxon>Betaproteobacteria</taxon>
        <taxon>Burkholderiales</taxon>
        <taxon>Burkholderiaceae</taxon>
        <taxon>Paraburkholderia</taxon>
    </lineage>
</organism>
<protein>
    <submittedName>
        <fullName evidence="1">Uncharacterized protein</fullName>
    </submittedName>
</protein>
<accession>A0A1I3VYI6</accession>